<dbReference type="InterPro" id="IPR045004">
    <property type="entry name" value="ECH_dom"/>
</dbReference>
<dbReference type="AlphaFoldDB" id="A0A9K3I1B0"/>
<dbReference type="Gramene" id="mRNA:HanXRQr2_Chr10g0464041">
    <property type="protein sequence ID" value="CDS:HanXRQr2_Chr10g0464041.1"/>
    <property type="gene ID" value="HanXRQr2_Chr10g0464041"/>
</dbReference>
<protein>
    <submittedName>
        <fullName evidence="2">Enoyl-CoA hydratase/isomerase, HIBYL-CoA-H type</fullName>
    </submittedName>
</protein>
<evidence type="ECO:0000313" key="3">
    <source>
        <dbReference type="Proteomes" id="UP000215914"/>
    </source>
</evidence>
<gene>
    <name evidence="2" type="ORF">HanXRQr2_Chr10g0464041</name>
</gene>
<dbReference type="Pfam" id="PF16113">
    <property type="entry name" value="ECH_2"/>
    <property type="match status" value="1"/>
</dbReference>
<accession>A0A9K3I1B0</accession>
<reference evidence="2" key="1">
    <citation type="journal article" date="2017" name="Nature">
        <title>The sunflower genome provides insights into oil metabolism, flowering and Asterid evolution.</title>
        <authorList>
            <person name="Badouin H."/>
            <person name="Gouzy J."/>
            <person name="Grassa C.J."/>
            <person name="Murat F."/>
            <person name="Staton S.E."/>
            <person name="Cottret L."/>
            <person name="Lelandais-Briere C."/>
            <person name="Owens G.L."/>
            <person name="Carrere S."/>
            <person name="Mayjonade B."/>
            <person name="Legrand L."/>
            <person name="Gill N."/>
            <person name="Kane N.C."/>
            <person name="Bowers J.E."/>
            <person name="Hubner S."/>
            <person name="Bellec A."/>
            <person name="Berard A."/>
            <person name="Berges H."/>
            <person name="Blanchet N."/>
            <person name="Boniface M.C."/>
            <person name="Brunel D."/>
            <person name="Catrice O."/>
            <person name="Chaidir N."/>
            <person name="Claudel C."/>
            <person name="Donnadieu C."/>
            <person name="Faraut T."/>
            <person name="Fievet G."/>
            <person name="Helmstetter N."/>
            <person name="King M."/>
            <person name="Knapp S.J."/>
            <person name="Lai Z."/>
            <person name="Le Paslier M.C."/>
            <person name="Lippi Y."/>
            <person name="Lorenzon L."/>
            <person name="Mandel J.R."/>
            <person name="Marage G."/>
            <person name="Marchand G."/>
            <person name="Marquand E."/>
            <person name="Bret-Mestries E."/>
            <person name="Morien E."/>
            <person name="Nambeesan S."/>
            <person name="Nguyen T."/>
            <person name="Pegot-Espagnet P."/>
            <person name="Pouilly N."/>
            <person name="Raftis F."/>
            <person name="Sallet E."/>
            <person name="Schiex T."/>
            <person name="Thomas J."/>
            <person name="Vandecasteele C."/>
            <person name="Vares D."/>
            <person name="Vear F."/>
            <person name="Vautrin S."/>
            <person name="Crespi M."/>
            <person name="Mangin B."/>
            <person name="Burke J.M."/>
            <person name="Salse J."/>
            <person name="Munos S."/>
            <person name="Vincourt P."/>
            <person name="Rieseberg L.H."/>
            <person name="Langlade N.B."/>
        </authorList>
    </citation>
    <scope>NUCLEOTIDE SEQUENCE</scope>
    <source>
        <tissue evidence="2">Leaves</tissue>
    </source>
</reference>
<evidence type="ECO:0000313" key="2">
    <source>
        <dbReference type="EMBL" id="KAF5788443.1"/>
    </source>
</evidence>
<sequence length="69" mass="7317">MSVVHTGAYLGITGTRISTPADALYVGLGTHFVPSGNLGLLKEELLSATLYISYHPLLFTTSHTQASII</sequence>
<reference evidence="2" key="2">
    <citation type="submission" date="2020-06" db="EMBL/GenBank/DDBJ databases">
        <title>Helianthus annuus Genome sequencing and assembly Release 2.</title>
        <authorList>
            <person name="Gouzy J."/>
            <person name="Langlade N."/>
            <person name="Munos S."/>
        </authorList>
    </citation>
    <scope>NUCLEOTIDE SEQUENCE</scope>
    <source>
        <tissue evidence="2">Leaves</tissue>
    </source>
</reference>
<proteinExistence type="predicted"/>
<dbReference type="Proteomes" id="UP000215914">
    <property type="component" value="Unassembled WGS sequence"/>
</dbReference>
<organism evidence="2 3">
    <name type="scientific">Helianthus annuus</name>
    <name type="common">Common sunflower</name>
    <dbReference type="NCBI Taxonomy" id="4232"/>
    <lineage>
        <taxon>Eukaryota</taxon>
        <taxon>Viridiplantae</taxon>
        <taxon>Streptophyta</taxon>
        <taxon>Embryophyta</taxon>
        <taxon>Tracheophyta</taxon>
        <taxon>Spermatophyta</taxon>
        <taxon>Magnoliopsida</taxon>
        <taxon>eudicotyledons</taxon>
        <taxon>Gunneridae</taxon>
        <taxon>Pentapetalae</taxon>
        <taxon>asterids</taxon>
        <taxon>campanulids</taxon>
        <taxon>Asterales</taxon>
        <taxon>Asteraceae</taxon>
        <taxon>Asteroideae</taxon>
        <taxon>Heliantheae alliance</taxon>
        <taxon>Heliantheae</taxon>
        <taxon>Helianthus</taxon>
    </lineage>
</organism>
<feature type="domain" description="Enoyl-CoA hydratase/isomerase" evidence="1">
    <location>
        <begin position="5"/>
        <end position="48"/>
    </location>
</feature>
<dbReference type="Gene3D" id="3.90.226.10">
    <property type="entry name" value="2-enoyl-CoA Hydratase, Chain A, domain 1"/>
    <property type="match status" value="1"/>
</dbReference>
<evidence type="ECO:0000259" key="1">
    <source>
        <dbReference type="Pfam" id="PF16113"/>
    </source>
</evidence>
<dbReference type="EMBL" id="MNCJ02000325">
    <property type="protein sequence ID" value="KAF5788443.1"/>
    <property type="molecule type" value="Genomic_DNA"/>
</dbReference>
<keyword evidence="3" id="KW-1185">Reference proteome</keyword>
<comment type="caution">
    <text evidence="2">The sequence shown here is derived from an EMBL/GenBank/DDBJ whole genome shotgun (WGS) entry which is preliminary data.</text>
</comment>
<name>A0A9K3I1B0_HELAN</name>